<comment type="subcellular location">
    <subcellularLocation>
        <location evidence="3">Cytoplasm</location>
    </subcellularLocation>
</comment>
<organism evidence="4 5">
    <name type="scientific">Macrococcus brunensis</name>
    <dbReference type="NCBI Taxonomy" id="198483"/>
    <lineage>
        <taxon>Bacteria</taxon>
        <taxon>Bacillati</taxon>
        <taxon>Bacillota</taxon>
        <taxon>Bacilli</taxon>
        <taxon>Bacillales</taxon>
        <taxon>Staphylococcaceae</taxon>
        <taxon>Macrococcus</taxon>
    </lineage>
</organism>
<dbReference type="Proteomes" id="UP000295310">
    <property type="component" value="Unassembled WGS sequence"/>
</dbReference>
<evidence type="ECO:0000256" key="3">
    <source>
        <dbReference type="HAMAP-Rule" id="MF_00088"/>
    </source>
</evidence>
<name>A0A4R6BDC1_9STAP</name>
<dbReference type="GO" id="GO:0071555">
    <property type="term" value="P:cell wall organization"/>
    <property type="evidence" value="ECO:0007669"/>
    <property type="project" value="UniProtKB-KW"/>
</dbReference>
<dbReference type="Pfam" id="PF13083">
    <property type="entry name" value="KH_KhpA-B"/>
    <property type="match status" value="1"/>
</dbReference>
<proteinExistence type="inferred from homology"/>
<evidence type="ECO:0000256" key="2">
    <source>
        <dbReference type="ARBA" id="ARBA00022884"/>
    </source>
</evidence>
<dbReference type="CDD" id="cd22533">
    <property type="entry name" value="KH-II_YlqC-like"/>
    <property type="match status" value="1"/>
</dbReference>
<dbReference type="PANTHER" id="PTHR34654:SF1">
    <property type="entry name" value="RNA-BINDING PROTEIN KHPA"/>
    <property type="match status" value="1"/>
</dbReference>
<dbReference type="SUPFAM" id="SSF54814">
    <property type="entry name" value="Prokaryotic type KH domain (KH-domain type II)"/>
    <property type="match status" value="1"/>
</dbReference>
<dbReference type="GO" id="GO:0003723">
    <property type="term" value="F:RNA binding"/>
    <property type="evidence" value="ECO:0007669"/>
    <property type="project" value="UniProtKB-UniRule"/>
</dbReference>
<dbReference type="PROSITE" id="PS50084">
    <property type="entry name" value="KH_TYPE_1"/>
    <property type="match status" value="1"/>
</dbReference>
<keyword evidence="3" id="KW-0143">Chaperone</keyword>
<dbReference type="PANTHER" id="PTHR34654">
    <property type="entry name" value="UPF0109 PROTEIN SCO5592"/>
    <property type="match status" value="1"/>
</dbReference>
<keyword evidence="3" id="KW-0961">Cell wall biogenesis/degradation</keyword>
<dbReference type="GO" id="GO:0009252">
    <property type="term" value="P:peptidoglycan biosynthetic process"/>
    <property type="evidence" value="ECO:0007669"/>
    <property type="project" value="UniProtKB-UniRule"/>
</dbReference>
<dbReference type="RefSeq" id="WP_133432037.1">
    <property type="nucleotide sequence ID" value="NZ_CP092172.1"/>
</dbReference>
<dbReference type="InterPro" id="IPR015946">
    <property type="entry name" value="KH_dom-like_a/b"/>
</dbReference>
<comment type="caution">
    <text evidence="4">The sequence shown here is derived from an EMBL/GenBank/DDBJ whole genome shotgun (WGS) entry which is preliminary data.</text>
</comment>
<dbReference type="EMBL" id="SCWA01000010">
    <property type="protein sequence ID" value="TDL97732.1"/>
    <property type="molecule type" value="Genomic_DNA"/>
</dbReference>
<protein>
    <recommendedName>
        <fullName evidence="3">RNA-binding protein KhpA</fullName>
    </recommendedName>
    <alternativeName>
        <fullName evidence="3">KH-domain protein A</fullName>
    </alternativeName>
</protein>
<evidence type="ECO:0000256" key="1">
    <source>
        <dbReference type="ARBA" id="ARBA00022490"/>
    </source>
</evidence>
<dbReference type="Gene3D" id="3.30.300.20">
    <property type="match status" value="1"/>
</dbReference>
<gene>
    <name evidence="3" type="primary">khpA</name>
    <name evidence="4" type="ORF">ERX27_06555</name>
</gene>
<keyword evidence="5" id="KW-1185">Reference proteome</keyword>
<reference evidence="4 5" key="1">
    <citation type="submission" date="2019-01" db="EMBL/GenBank/DDBJ databases">
        <title>Draft genome sequences of the type strains of six Macrococcus species.</title>
        <authorList>
            <person name="Mazhar S."/>
            <person name="Altermann E."/>
            <person name="Hill C."/>
            <person name="Mcauliffe O."/>
        </authorList>
    </citation>
    <scope>NUCLEOTIDE SEQUENCE [LARGE SCALE GENOMIC DNA]</scope>
    <source>
        <strain evidence="4 5">CCM4811</strain>
    </source>
</reference>
<dbReference type="InterPro" id="IPR020627">
    <property type="entry name" value="KhpA"/>
</dbReference>
<dbReference type="InterPro" id="IPR009019">
    <property type="entry name" value="KH_sf_prok-type"/>
</dbReference>
<evidence type="ECO:0000313" key="4">
    <source>
        <dbReference type="EMBL" id="TDL97732.1"/>
    </source>
</evidence>
<accession>A0A4R6BDC1</accession>
<dbReference type="HAMAP" id="MF_00088">
    <property type="entry name" value="KhpA"/>
    <property type="match status" value="1"/>
</dbReference>
<sequence length="75" mass="8495">MEQLLQTIIEPLVDFPEDIHISKEEHHSSVTYHISVNKEDTGKVIGKQGRLIKAIRTLTMAGQHESGKKVFVEID</sequence>
<keyword evidence="3" id="KW-0133">Cell shape</keyword>
<evidence type="ECO:0000313" key="5">
    <source>
        <dbReference type="Proteomes" id="UP000295310"/>
    </source>
</evidence>
<keyword evidence="2 3" id="KW-0694">RNA-binding</keyword>
<dbReference type="AlphaFoldDB" id="A0A4R6BDC1"/>
<dbReference type="OrthoDB" id="9812389at2"/>
<dbReference type="GO" id="GO:0008360">
    <property type="term" value="P:regulation of cell shape"/>
    <property type="evidence" value="ECO:0007669"/>
    <property type="project" value="UniProtKB-KW"/>
</dbReference>
<comment type="subunit">
    <text evidence="3">Forms a complex with KhpB.</text>
</comment>
<keyword evidence="1 3" id="KW-0963">Cytoplasm</keyword>
<dbReference type="GO" id="GO:0005737">
    <property type="term" value="C:cytoplasm"/>
    <property type="evidence" value="ECO:0007669"/>
    <property type="project" value="UniProtKB-SubCell"/>
</dbReference>
<comment type="function">
    <text evidence="3">A probable RNA chaperone. Forms a complex with KhpB which binds to cellular RNA and controls its expression. Plays a role in peptidoglycan (PG) homeostasis and cell length regulation.</text>
</comment>
<comment type="similarity">
    <text evidence="3">Belongs to the KhpA RNA-binding protein family.</text>
</comment>